<dbReference type="Proteomes" id="UP000729913">
    <property type="component" value="Unassembled WGS sequence"/>
</dbReference>
<reference evidence="2" key="2">
    <citation type="submission" date="2021-04" db="EMBL/GenBank/DDBJ databases">
        <title>Genome-wide patterns of bracovirus chromosomal integration into multiple host tissues during parasitism.</title>
        <authorList>
            <person name="Chebbi M.A.C."/>
        </authorList>
    </citation>
    <scope>NUCLEOTIDE SEQUENCE</scope>
    <source>
        <tissue evidence="2">Whole body</tissue>
    </source>
</reference>
<keyword evidence="3" id="KW-1185">Reference proteome</keyword>
<dbReference type="EMBL" id="JAAOIC020000068">
    <property type="protein sequence ID" value="KAG8034292.1"/>
    <property type="molecule type" value="Genomic_DNA"/>
</dbReference>
<keyword evidence="1" id="KW-1133">Transmembrane helix</keyword>
<protein>
    <submittedName>
        <fullName evidence="2">Uncharacterized protein</fullName>
    </submittedName>
</protein>
<accession>A0A8J5UNU5</accession>
<sequence>MMFLQMSSVHRHVVNLYHCLMLCLMTIQVIMEVYTVSQRIYLAITMKKKYVIIVGKVCHDRQQHLIGIQQFKKLFQQEEQDLR</sequence>
<organism evidence="2 3">
    <name type="scientific">Cotesia typhae</name>
    <dbReference type="NCBI Taxonomy" id="2053667"/>
    <lineage>
        <taxon>Eukaryota</taxon>
        <taxon>Metazoa</taxon>
        <taxon>Ecdysozoa</taxon>
        <taxon>Arthropoda</taxon>
        <taxon>Hexapoda</taxon>
        <taxon>Insecta</taxon>
        <taxon>Pterygota</taxon>
        <taxon>Neoptera</taxon>
        <taxon>Endopterygota</taxon>
        <taxon>Hymenoptera</taxon>
        <taxon>Apocrita</taxon>
        <taxon>Ichneumonoidea</taxon>
        <taxon>Braconidae</taxon>
        <taxon>Microgastrinae</taxon>
        <taxon>Cotesia</taxon>
    </lineage>
</organism>
<feature type="transmembrane region" description="Helical" evidence="1">
    <location>
        <begin position="12"/>
        <end position="31"/>
    </location>
</feature>
<dbReference type="AlphaFoldDB" id="A0A8J5UNU5"/>
<comment type="caution">
    <text evidence="2">The sequence shown here is derived from an EMBL/GenBank/DDBJ whole genome shotgun (WGS) entry which is preliminary data.</text>
</comment>
<gene>
    <name evidence="2" type="ORF">G9C98_001376</name>
</gene>
<evidence type="ECO:0000313" key="2">
    <source>
        <dbReference type="EMBL" id="KAG8034292.1"/>
    </source>
</evidence>
<name>A0A8J5UNU5_9HYME</name>
<keyword evidence="1" id="KW-0812">Transmembrane</keyword>
<reference evidence="2" key="1">
    <citation type="submission" date="2020-03" db="EMBL/GenBank/DDBJ databases">
        <authorList>
            <person name="Chebbi M.A."/>
            <person name="Drezen J.M."/>
        </authorList>
    </citation>
    <scope>NUCLEOTIDE SEQUENCE</scope>
    <source>
        <tissue evidence="2">Whole body</tissue>
    </source>
</reference>
<evidence type="ECO:0000313" key="3">
    <source>
        <dbReference type="Proteomes" id="UP000729913"/>
    </source>
</evidence>
<keyword evidence="1" id="KW-0472">Membrane</keyword>
<proteinExistence type="predicted"/>
<evidence type="ECO:0000256" key="1">
    <source>
        <dbReference type="SAM" id="Phobius"/>
    </source>
</evidence>